<dbReference type="PROSITE" id="PS51257">
    <property type="entry name" value="PROKAR_LIPOPROTEIN"/>
    <property type="match status" value="1"/>
</dbReference>
<dbReference type="EMBL" id="FNAC01000038">
    <property type="protein sequence ID" value="SDD56796.1"/>
    <property type="molecule type" value="Genomic_DNA"/>
</dbReference>
<gene>
    <name evidence="2" type="ORF">SAMN04488104_10387</name>
</gene>
<sequence>MKIKYTLNQLLFLTWTMLIACSQKPDEKVFVQAVPQTSNYMTFDSIHVVNRFPKFHAVEKGQDVKIEIIGLWNFEIIDSLIVTATMNSRGLWQVYNLPDFDHLGSFLSLGEGPKQFFKSPSVGDKVLFRSEGNDITALIYEFTKGELIKFNLNQSIKLGQDSLEQVEDDLPPFLFDFLILGQDHYYLRQPENQETKQNRYLLFQGQLSSNSLLDQLNRAEVSNGMLNMSLMASMTRISPDRDKILEMYFRLNYFNLYSLDGSLKKTIAIEPTLDDLNLLEKVPQPERNYRFSDVRVYDDFFALLHLNELEQDFATERKSLPEILIFDWDGNPISKLVFKDFFTSFDFDLANKKVYTFDSQTDQFKFHEVTQFWN</sequence>
<keyword evidence="1" id="KW-0732">Signal</keyword>
<feature type="signal peptide" evidence="1">
    <location>
        <begin position="1"/>
        <end position="20"/>
    </location>
</feature>
<dbReference type="Proteomes" id="UP000199060">
    <property type="component" value="Unassembled WGS sequence"/>
</dbReference>
<name>A0A1G6VVF2_9BACT</name>
<organism evidence="2 3">
    <name type="scientific">Algoriphagus faecimaris</name>
    <dbReference type="NCBI Taxonomy" id="686796"/>
    <lineage>
        <taxon>Bacteria</taxon>
        <taxon>Pseudomonadati</taxon>
        <taxon>Bacteroidota</taxon>
        <taxon>Cytophagia</taxon>
        <taxon>Cytophagales</taxon>
        <taxon>Cyclobacteriaceae</taxon>
        <taxon>Algoriphagus</taxon>
    </lineage>
</organism>
<feature type="chain" id="PRO_5011511859" description="TolB-like 6-blade propeller-like" evidence="1">
    <location>
        <begin position="21"/>
        <end position="374"/>
    </location>
</feature>
<evidence type="ECO:0000256" key="1">
    <source>
        <dbReference type="SAM" id="SignalP"/>
    </source>
</evidence>
<evidence type="ECO:0008006" key="4">
    <source>
        <dbReference type="Google" id="ProtNLM"/>
    </source>
</evidence>
<evidence type="ECO:0000313" key="3">
    <source>
        <dbReference type="Proteomes" id="UP000199060"/>
    </source>
</evidence>
<protein>
    <recommendedName>
        <fullName evidence="4">TolB-like 6-blade propeller-like</fullName>
    </recommendedName>
</protein>
<accession>A0A1G6VVF2</accession>
<evidence type="ECO:0000313" key="2">
    <source>
        <dbReference type="EMBL" id="SDD56796.1"/>
    </source>
</evidence>
<dbReference type="OrthoDB" id="828031at2"/>
<proteinExistence type="predicted"/>
<dbReference type="RefSeq" id="WP_139162768.1">
    <property type="nucleotide sequence ID" value="NZ_FNAC01000038.1"/>
</dbReference>
<dbReference type="AlphaFoldDB" id="A0A1G6VVF2"/>
<keyword evidence="3" id="KW-1185">Reference proteome</keyword>
<reference evidence="3" key="1">
    <citation type="submission" date="2016-10" db="EMBL/GenBank/DDBJ databases">
        <authorList>
            <person name="Varghese N."/>
            <person name="Submissions S."/>
        </authorList>
    </citation>
    <scope>NUCLEOTIDE SEQUENCE [LARGE SCALE GENOMIC DNA]</scope>
    <source>
        <strain evidence="3">DSM 23095</strain>
    </source>
</reference>